<evidence type="ECO:0008006" key="3">
    <source>
        <dbReference type="Google" id="ProtNLM"/>
    </source>
</evidence>
<dbReference type="Gene3D" id="1.20.1220.20">
    <property type="entry name" value="Uncharcterised protein PF01724"/>
    <property type="match status" value="1"/>
</dbReference>
<dbReference type="RefSeq" id="WP_083622597.1">
    <property type="nucleotide sequence ID" value="NZ_LR735021.1"/>
</dbReference>
<dbReference type="Proteomes" id="UP000182190">
    <property type="component" value="Unassembled WGS sequence"/>
</dbReference>
<organism evidence="1 2">
    <name type="scientific">Planktothrix paucivesiculata PCC 9631</name>
    <dbReference type="NCBI Taxonomy" id="671071"/>
    <lineage>
        <taxon>Bacteria</taxon>
        <taxon>Bacillati</taxon>
        <taxon>Cyanobacteriota</taxon>
        <taxon>Cyanophyceae</taxon>
        <taxon>Oscillatoriophycideae</taxon>
        <taxon>Oscillatoriales</taxon>
        <taxon>Microcoleaceae</taxon>
        <taxon>Planktothrix</taxon>
    </lineage>
</organism>
<comment type="caution">
    <text evidence="1">The sequence shown here is derived from an EMBL/GenBank/DDBJ whole genome shotgun (WGS) entry which is preliminary data.</text>
</comment>
<proteinExistence type="predicted"/>
<dbReference type="PANTHER" id="PTHR34235">
    <property type="entry name" value="SLR1203 PROTEIN-RELATED"/>
    <property type="match status" value="1"/>
</dbReference>
<accession>A0A7Z9BZ30</accession>
<dbReference type="AlphaFoldDB" id="A0A7Z9BZ30"/>
<protein>
    <recommendedName>
        <fullName evidence="3">DUF29 domain-containing protein</fullName>
    </recommendedName>
</protein>
<dbReference type="PANTHER" id="PTHR34235:SF4">
    <property type="entry name" value="SLR0291 PROTEIN"/>
    <property type="match status" value="1"/>
</dbReference>
<gene>
    <name evidence="1" type="ORF">PL9631_940178</name>
</gene>
<evidence type="ECO:0000313" key="1">
    <source>
        <dbReference type="EMBL" id="VXD25443.1"/>
    </source>
</evidence>
<evidence type="ECO:0000313" key="2">
    <source>
        <dbReference type="Proteomes" id="UP000182190"/>
    </source>
</evidence>
<dbReference type="EMBL" id="CZCS02000239">
    <property type="protein sequence ID" value="VXD25443.1"/>
    <property type="molecule type" value="Genomic_DNA"/>
</dbReference>
<dbReference type="Pfam" id="PF01724">
    <property type="entry name" value="DUF29"/>
    <property type="match status" value="1"/>
</dbReference>
<keyword evidence="2" id="KW-1185">Reference proteome</keyword>
<dbReference type="OrthoDB" id="5769308at2"/>
<reference evidence="1" key="1">
    <citation type="submission" date="2019-10" db="EMBL/GenBank/DDBJ databases">
        <authorList>
            <consortium name="Genoscope - CEA"/>
            <person name="William W."/>
        </authorList>
    </citation>
    <scope>NUCLEOTIDE SEQUENCE [LARGE SCALE GENOMIC DNA]</scope>
    <source>
        <strain evidence="1">BBR_PRJEB10994</strain>
    </source>
</reference>
<sequence length="154" mass="18127">MNSIELNLSKSSDLYETDFYAWTVEQVKLLRQGAWDSLDVPNLVEEIESLGKQDRRELRNRLRVLIGHLLKWEYQPGKRSRSWSNTIYEQRYQIKELIKESPSLKPYLRDAVVESYRDGLDLAGRETSLKSSIFPQECPYTLEQILEKDFLPGE</sequence>
<dbReference type="InterPro" id="IPR002636">
    <property type="entry name" value="DUF29"/>
</dbReference>
<name>A0A7Z9BZ30_9CYAN</name>